<reference evidence="1" key="1">
    <citation type="journal article" date="2016" name="Proc. Natl. Acad. Sci. U.S.A.">
        <title>Lipid metabolic changes in an early divergent fungus govern the establishment of a mutualistic symbiosis with endobacteria.</title>
        <authorList>
            <person name="Lastovetsky O.A."/>
            <person name="Gaspar M.L."/>
            <person name="Mondo S.J."/>
            <person name="LaButti K.M."/>
            <person name="Sandor L."/>
            <person name="Grigoriev I.V."/>
            <person name="Henry S.A."/>
            <person name="Pawlowska T.E."/>
        </authorList>
    </citation>
    <scope>NUCLEOTIDE SEQUENCE [LARGE SCALE GENOMIC DNA]</scope>
    <source>
        <strain evidence="1">ATCC 52814</strain>
    </source>
</reference>
<name>A0A1X0QXJ8_RHIZD</name>
<accession>A0A1X0QXJ8</accession>
<sequence length="123" mass="14558">TPEETNPNFVKKLKKWKVDSHQLVNTIYRLTENTRIQARAATEIYEQLQYVEERGWQKEDEKVFSEAVEKLRRLAVFGYEVAKAQEDEAREETTKALKLPYSLKHMESSPKGDKKYVFDQDFV</sequence>
<dbReference type="OrthoDB" id="2267579at2759"/>
<dbReference type="Proteomes" id="UP000242414">
    <property type="component" value="Unassembled WGS sequence"/>
</dbReference>
<dbReference type="AlphaFoldDB" id="A0A1X0QXJ8"/>
<proteinExistence type="predicted"/>
<evidence type="ECO:0000313" key="1">
    <source>
        <dbReference type="EMBL" id="ORE04465.1"/>
    </source>
</evidence>
<dbReference type="VEuPathDB" id="FungiDB:BCV72DRAFT_211208"/>
<protein>
    <submittedName>
        <fullName evidence="1">Uncharacterized protein</fullName>
    </submittedName>
</protein>
<dbReference type="EMBL" id="KV921970">
    <property type="protein sequence ID" value="ORE04465.1"/>
    <property type="molecule type" value="Genomic_DNA"/>
</dbReference>
<organism evidence="1">
    <name type="scientific">Rhizopus microsporus var. microsporus</name>
    <dbReference type="NCBI Taxonomy" id="86635"/>
    <lineage>
        <taxon>Eukaryota</taxon>
        <taxon>Fungi</taxon>
        <taxon>Fungi incertae sedis</taxon>
        <taxon>Mucoromycota</taxon>
        <taxon>Mucoromycotina</taxon>
        <taxon>Mucoromycetes</taxon>
        <taxon>Mucorales</taxon>
        <taxon>Mucorineae</taxon>
        <taxon>Rhizopodaceae</taxon>
        <taxon>Rhizopus</taxon>
    </lineage>
</organism>
<gene>
    <name evidence="1" type="ORF">BCV72DRAFT_211208</name>
</gene>
<feature type="non-terminal residue" evidence="1">
    <location>
        <position position="1"/>
    </location>
</feature>